<feature type="compositionally biased region" description="Basic and acidic residues" evidence="1">
    <location>
        <begin position="83"/>
        <end position="107"/>
    </location>
</feature>
<feature type="compositionally biased region" description="Basic and acidic residues" evidence="1">
    <location>
        <begin position="708"/>
        <end position="720"/>
    </location>
</feature>
<dbReference type="eggNOG" id="KOG2009">
    <property type="taxonomic scope" value="Eukaryota"/>
</dbReference>
<protein>
    <recommendedName>
        <fullName evidence="4">B double prime 1, subunit of RNA polymerase III transcription initiation factor IIIB</fullName>
    </recommendedName>
</protein>
<keyword evidence="3" id="KW-1185">Reference proteome</keyword>
<feature type="compositionally biased region" description="Basic and acidic residues" evidence="1">
    <location>
        <begin position="310"/>
        <end position="325"/>
    </location>
</feature>
<feature type="compositionally biased region" description="Basic and acidic residues" evidence="1">
    <location>
        <begin position="1737"/>
        <end position="1749"/>
    </location>
</feature>
<feature type="region of interest" description="Disordered" evidence="1">
    <location>
        <begin position="611"/>
        <end position="698"/>
    </location>
</feature>
<feature type="region of interest" description="Disordered" evidence="1">
    <location>
        <begin position="562"/>
        <end position="590"/>
    </location>
</feature>
<feature type="compositionally biased region" description="Polar residues" evidence="1">
    <location>
        <begin position="1609"/>
        <end position="1622"/>
    </location>
</feature>
<feature type="compositionally biased region" description="Polar residues" evidence="1">
    <location>
        <begin position="640"/>
        <end position="661"/>
    </location>
</feature>
<organism evidence="2 3">
    <name type="scientific">Anolis carolinensis</name>
    <name type="common">Green anole</name>
    <name type="synonym">American chameleon</name>
    <dbReference type="NCBI Taxonomy" id="28377"/>
    <lineage>
        <taxon>Eukaryota</taxon>
        <taxon>Metazoa</taxon>
        <taxon>Chordata</taxon>
        <taxon>Craniata</taxon>
        <taxon>Vertebrata</taxon>
        <taxon>Euteleostomi</taxon>
        <taxon>Lepidosauria</taxon>
        <taxon>Squamata</taxon>
        <taxon>Bifurcata</taxon>
        <taxon>Unidentata</taxon>
        <taxon>Episquamata</taxon>
        <taxon>Toxicofera</taxon>
        <taxon>Iguania</taxon>
        <taxon>Dactyloidae</taxon>
        <taxon>Anolis</taxon>
    </lineage>
</organism>
<feature type="compositionally biased region" description="Basic and acidic residues" evidence="1">
    <location>
        <begin position="831"/>
        <end position="841"/>
    </location>
</feature>
<reference evidence="2 3" key="1">
    <citation type="submission" date="2009-12" db="EMBL/GenBank/DDBJ databases">
        <title>The Genome Sequence of Anolis carolinensis (Green Anole Lizard).</title>
        <authorList>
            <consortium name="The Genome Sequencing Platform"/>
            <person name="Di Palma F."/>
            <person name="Alfoldi J."/>
            <person name="Heiman D."/>
            <person name="Young S."/>
            <person name="Grabherr M."/>
            <person name="Johnson J."/>
            <person name="Lander E.S."/>
            <person name="Lindblad-Toh K."/>
        </authorList>
    </citation>
    <scope>NUCLEOTIDE SEQUENCE [LARGE SCALE GENOMIC DNA]</scope>
    <source>
        <strain evidence="2 3">JBL SC #1</strain>
    </source>
</reference>
<evidence type="ECO:0000313" key="3">
    <source>
        <dbReference type="Proteomes" id="UP000001646"/>
    </source>
</evidence>
<dbReference type="Proteomes" id="UP000001646">
    <property type="component" value="Chromosome 2"/>
</dbReference>
<feature type="region of interest" description="Disordered" evidence="1">
    <location>
        <begin position="1037"/>
        <end position="1126"/>
    </location>
</feature>
<reference evidence="2" key="2">
    <citation type="submission" date="2025-08" db="UniProtKB">
        <authorList>
            <consortium name="Ensembl"/>
        </authorList>
    </citation>
    <scope>IDENTIFICATION</scope>
</reference>
<reference evidence="2" key="3">
    <citation type="submission" date="2025-09" db="UniProtKB">
        <authorList>
            <consortium name="Ensembl"/>
        </authorList>
    </citation>
    <scope>IDENTIFICATION</scope>
</reference>
<feature type="region of interest" description="Disordered" evidence="1">
    <location>
        <begin position="310"/>
        <end position="329"/>
    </location>
</feature>
<feature type="region of interest" description="Disordered" evidence="1">
    <location>
        <begin position="434"/>
        <end position="454"/>
    </location>
</feature>
<accession>G1KV68</accession>
<feature type="region of interest" description="Disordered" evidence="1">
    <location>
        <begin position="243"/>
        <end position="282"/>
    </location>
</feature>
<feature type="compositionally biased region" description="Basic and acidic residues" evidence="1">
    <location>
        <begin position="1047"/>
        <end position="1066"/>
    </location>
</feature>
<evidence type="ECO:0000313" key="2">
    <source>
        <dbReference type="Ensembl" id="ENSACAP00000018308.2"/>
    </source>
</evidence>
<dbReference type="GeneTree" id="ENSGT00390000012762"/>
<feature type="region of interest" description="Disordered" evidence="1">
    <location>
        <begin position="1636"/>
        <end position="1657"/>
    </location>
</feature>
<feature type="compositionally biased region" description="Polar residues" evidence="1">
    <location>
        <begin position="114"/>
        <end position="123"/>
    </location>
</feature>
<feature type="region of interest" description="Disordered" evidence="1">
    <location>
        <begin position="47"/>
        <end position="133"/>
    </location>
</feature>
<dbReference type="Bgee" id="ENSACAG00000027401">
    <property type="expression patterns" value="Expressed in adrenal gland and 13 other cell types or tissues"/>
</dbReference>
<dbReference type="STRING" id="28377.ENSACAP00000018308"/>
<feature type="compositionally biased region" description="Polar residues" evidence="1">
    <location>
        <begin position="249"/>
        <end position="282"/>
    </location>
</feature>
<dbReference type="Ensembl" id="ENSACAT00000022077.3">
    <property type="protein sequence ID" value="ENSACAP00000018308.2"/>
    <property type="gene ID" value="ENSACAG00000027401.3"/>
</dbReference>
<evidence type="ECO:0008006" key="4">
    <source>
        <dbReference type="Google" id="ProtNLM"/>
    </source>
</evidence>
<feature type="region of interest" description="Disordered" evidence="1">
    <location>
        <begin position="1858"/>
        <end position="1877"/>
    </location>
</feature>
<feature type="compositionally biased region" description="Basic and acidic residues" evidence="1">
    <location>
        <begin position="565"/>
        <end position="585"/>
    </location>
</feature>
<sequence>MGHPVQPTYNPLIHRFNIHGFIFIAKVVNGQPSYGPENFQISDTEMEVDAETAEKENEVLEQAEGQTVTESVVTKKKRKRKKKDSEHETDNPLEERTTSEEMAEGERLRKKSKNTSSIEINSINEDDGELEIPDRVTPDETLSLVEDPQFCVVGEVAEQDCIYSIHDSTFIEAECSELEVLENSSEHHNGRPSVSPDTDKNGFKEISVAQSDAFELDILDGNQNAAAPSLDEELRKTEIATIKKPTVEGQRTASDFTGTSEKGGLSTSNTSEMKSRGSSVKSTVEDNVNDIILPISEETNNDMENKSHNHLEIQSGHTEKTEVRGRRQKPKPNILKASVRKEAPAQSNLDKPEMFGAVEKNNDQDDMPNTSIVIIAEKDPRHLDTESLACKKSTMQENSKQTALKPAPLARGRMQRPKPNLGCVVRRQGGSAKNIASEDGKTPAVSGEAESTPNQRDCSRALLNKNITEAIAYEACMSQSEEIQNKAVASAEIEGCISTSPGKRPLEAERHEFKNTSLSSKNLEIVIDAAVRDSSHQQDQKDFFAETEGSVKSYCHNLKQGLGKAAEKEEPSQAEKELLRNKYDSETTEESLEAAIGEIVPLSDLLEESSADGPEAVALKPHQLSPPNLSGSKGGEPNSELRSSDIQKSVSLGSSSKQNFQGERKESVVQPTPPLRSRFQKPKPNIGRAVARKETQSFVANEATVAHTETEKSEQQKFDPTRMSTVVAKPPQFSTTEALEKRSLGTEKMNQEDPQLSSTSHTILDPFLRKKPIIQEGKPCAIKPAQLVRGLFQKVKSSPGTIKEKKEGCVSENIGALTEGEDEVNTQTSLEKLKKGEKSESSEASLVESVIDQENLYTSENSQRCELLKDKEACVTKDDVEERLLDFTVRGISAPQEGSQSKTIKQTQLMRSSLQRPKPNISRSTKRKGVNLEDISEEDQTKRDTNTEATPFGNKPGEIATLMCVSGNLVEAATTSESMRQKDSTDSTETIYMKRSKYSGKCDSLEGTSGIGSQINEGTLKSLSVCEKAVEILKGKQPRRTVKQRKNTCDSRVPSECENDRSEKGKPHQKSKQNASRGRTPKPFLNKKTRKESGSSKPSLVTLRASSQEDEGDEEDDDDSEVEWFSPDEVNKAPVFVPKGLRSPNPVPVQIEETMEEIEIYENVADEPYLIHELSTTAHPVMEEDNNLCPSQVVIIQEEQNKETGIIDGSTEAAMTLLAMRDPAFQLNIATEEKPQDFPYYKEQNVVESLPEEHNEEHIIIHCNVPLCVPSTNELVSSKTVNRAAIEDPSTEPLDLEDSLQDQTNVLFPVSSKYEPVSSFRRRFPILSGLKNASQETTRASSVSSTSKENKISRPARCRFPKPKPNLNTSLGLNQNTSQKCLGLVSDMEQFNQIQNEVSKNTTEEQKVELEQNFILEEGAQISFAERHDLQPESLAVQRTNNKIKNLVKETWKVTSELTASKLSPEAEISHAKPPCDSNASINIQVSRSVEHHLSPAKVAQVGRSSYSGVSAITNMTAVSGSIGEHTPTEEEPTFILTLVEIPNDSEYFSGIPPSLPQASDELLPAPVFFTPCGTDSEDPEKEDILGTITSAVEENAVITDNSTEKPRLQTTSSEQLADLDSSSWKNQKRCALALEGSDSRSGKKRPPSSSVEDLEMSNKGASLRLNCISKKAAEKNSEKFNLSKKTISSTSRLVPELQVHVDKKEQLQSPLAVWAALFDEAAGTDKQVSRTLQAGKGERKEKQRKSVDTCKSLQAEQGGSTAIPPKTPLNRSYQRSLGFLPLICKNNNADEEEISKGKKESFQKTQEVISESAVECPVSPKDRKEEIQENSCLPLTVPLSSKFEGRCCSTVQVLSELSDSKSSSQEQEKEEEPTRISEYFFNDIFMEVDDSE</sequence>
<evidence type="ECO:0000256" key="1">
    <source>
        <dbReference type="SAM" id="MobiDB-lite"/>
    </source>
</evidence>
<feature type="region of interest" description="Disordered" evidence="1">
    <location>
        <begin position="895"/>
        <end position="957"/>
    </location>
</feature>
<feature type="compositionally biased region" description="Acidic residues" evidence="1">
    <location>
        <begin position="1108"/>
        <end position="1122"/>
    </location>
</feature>
<feature type="region of interest" description="Disordered" evidence="1">
    <location>
        <begin position="1603"/>
        <end position="1622"/>
    </location>
</feature>
<feature type="region of interest" description="Disordered" evidence="1">
    <location>
        <begin position="703"/>
        <end position="722"/>
    </location>
</feature>
<proteinExistence type="predicted"/>
<feature type="region of interest" description="Disordered" evidence="1">
    <location>
        <begin position="822"/>
        <end position="845"/>
    </location>
</feature>
<feature type="region of interest" description="Disordered" evidence="1">
    <location>
        <begin position="182"/>
        <end position="202"/>
    </location>
</feature>
<feature type="compositionally biased region" description="Polar residues" evidence="1">
    <location>
        <begin position="1750"/>
        <end position="1761"/>
    </location>
</feature>
<feature type="compositionally biased region" description="Polar residues" evidence="1">
    <location>
        <begin position="896"/>
        <end position="915"/>
    </location>
</feature>
<feature type="region of interest" description="Disordered" evidence="1">
    <location>
        <begin position="1733"/>
        <end position="1770"/>
    </location>
</feature>
<dbReference type="HOGENOM" id="CLU_569311_0_0_1"/>
<feature type="compositionally biased region" description="Basic residues" evidence="1">
    <location>
        <begin position="1037"/>
        <end position="1046"/>
    </location>
</feature>
<gene>
    <name evidence="2" type="primary">bdp1</name>
</gene>
<dbReference type="InParanoid" id="G1KV68"/>
<name>G1KV68_ANOCA</name>